<dbReference type="Proteomes" id="UP000028194">
    <property type="component" value="Chromosome"/>
</dbReference>
<evidence type="ECO:0000259" key="2">
    <source>
        <dbReference type="Pfam" id="PF01243"/>
    </source>
</evidence>
<dbReference type="InterPro" id="IPR052019">
    <property type="entry name" value="F420H2_bilvrd_red/Heme_oxyg"/>
</dbReference>
<dbReference type="Pfam" id="PF01243">
    <property type="entry name" value="PNPOx_N"/>
    <property type="match status" value="1"/>
</dbReference>
<organism evidence="3 4">
    <name type="scientific">Candidatus Nitrososphaera evergladensis SR1</name>
    <dbReference type="NCBI Taxonomy" id="1459636"/>
    <lineage>
        <taxon>Archaea</taxon>
        <taxon>Nitrososphaerota</taxon>
        <taxon>Nitrososphaeria</taxon>
        <taxon>Nitrososphaerales</taxon>
        <taxon>Nitrososphaeraceae</taxon>
        <taxon>Nitrososphaera</taxon>
    </lineage>
</organism>
<name>A0A075MUS1_9ARCH</name>
<dbReference type="EMBL" id="CP007174">
    <property type="protein sequence ID" value="AIF84422.1"/>
    <property type="molecule type" value="Genomic_DNA"/>
</dbReference>
<dbReference type="OrthoDB" id="139492at2157"/>
<dbReference type="PANTHER" id="PTHR35176">
    <property type="entry name" value="HEME OXYGENASE HI_0854-RELATED"/>
    <property type="match status" value="1"/>
</dbReference>
<keyword evidence="4" id="KW-1185">Reference proteome</keyword>
<proteinExistence type="predicted"/>
<dbReference type="GO" id="GO:0005829">
    <property type="term" value="C:cytosol"/>
    <property type="evidence" value="ECO:0007669"/>
    <property type="project" value="TreeGrafter"/>
</dbReference>
<dbReference type="GO" id="GO:0070967">
    <property type="term" value="F:coenzyme F420 binding"/>
    <property type="evidence" value="ECO:0007669"/>
    <property type="project" value="TreeGrafter"/>
</dbReference>
<dbReference type="PANTHER" id="PTHR35176:SF6">
    <property type="entry name" value="HEME OXYGENASE HI_0854-RELATED"/>
    <property type="match status" value="1"/>
</dbReference>
<dbReference type="RefSeq" id="WP_158385438.1">
    <property type="nucleotide sequence ID" value="NZ_CP007174.1"/>
</dbReference>
<keyword evidence="1" id="KW-0560">Oxidoreductase</keyword>
<dbReference type="eggNOG" id="arCOG00516">
    <property type="taxonomic scope" value="Archaea"/>
</dbReference>
<dbReference type="STRING" id="1459636.NTE_02370"/>
<dbReference type="KEGG" id="nev:NTE_02370"/>
<sequence length="149" mass="16850">MKFTLADAHARQLSRKQVAQLFARPNLLRLAFLDEKGRPMVHPVWYYYSRGKFYFATDRNGRKAGALRKNPDVYFLVDENPSGEPPLGVRGRGTAKVIDDSKYATRVTRRCVKRYLGTTKSKSAKMVIAMGPDSCVVEVTPSAMASWKF</sequence>
<feature type="domain" description="Pyridoxamine 5'-phosphate oxidase N-terminal" evidence="2">
    <location>
        <begin position="16"/>
        <end position="147"/>
    </location>
</feature>
<dbReference type="GeneID" id="41598085"/>
<dbReference type="InterPro" id="IPR012349">
    <property type="entry name" value="Split_barrel_FMN-bd"/>
</dbReference>
<dbReference type="Gene3D" id="2.30.110.10">
    <property type="entry name" value="Electron Transport, Fmn-binding Protein, Chain A"/>
    <property type="match status" value="1"/>
</dbReference>
<dbReference type="GO" id="GO:0016627">
    <property type="term" value="F:oxidoreductase activity, acting on the CH-CH group of donors"/>
    <property type="evidence" value="ECO:0007669"/>
    <property type="project" value="TreeGrafter"/>
</dbReference>
<evidence type="ECO:0000256" key="1">
    <source>
        <dbReference type="ARBA" id="ARBA00023002"/>
    </source>
</evidence>
<dbReference type="AlphaFoldDB" id="A0A075MUS1"/>
<dbReference type="HOGENOM" id="CLU_123922_5_1_2"/>
<protein>
    <submittedName>
        <fullName evidence="3">Putative flavin-nucleotide-binding protein</fullName>
    </submittedName>
</protein>
<dbReference type="SUPFAM" id="SSF50475">
    <property type="entry name" value="FMN-binding split barrel"/>
    <property type="match status" value="1"/>
</dbReference>
<gene>
    <name evidence="3" type="ORF">NTE_02370</name>
</gene>
<accession>A0A075MUS1</accession>
<dbReference type="InterPro" id="IPR011576">
    <property type="entry name" value="Pyridox_Oxase_N"/>
</dbReference>
<evidence type="ECO:0000313" key="3">
    <source>
        <dbReference type="EMBL" id="AIF84422.1"/>
    </source>
</evidence>
<evidence type="ECO:0000313" key="4">
    <source>
        <dbReference type="Proteomes" id="UP000028194"/>
    </source>
</evidence>
<reference evidence="3 4" key="1">
    <citation type="journal article" date="2014" name="PLoS ONE">
        <title>Genome Sequence of Candidatus Nitrososphaera evergladensis from Group I.1b Enriched from Everglades Soil Reveals Novel Genomic Features of the Ammonia-Oxidizing Archaea.</title>
        <authorList>
            <person name="Zhalnina K.V."/>
            <person name="Dias R."/>
            <person name="Leonard M.T."/>
            <person name="Dorr de Quadros P."/>
            <person name="Camargo F.A."/>
            <person name="Drew J.C."/>
            <person name="Farmerie W.G."/>
            <person name="Daroub S.H."/>
            <person name="Triplett E.W."/>
        </authorList>
    </citation>
    <scope>NUCLEOTIDE SEQUENCE [LARGE SCALE GENOMIC DNA]</scope>
    <source>
        <strain evidence="3 4">SR1</strain>
    </source>
</reference>